<comment type="caution">
    <text evidence="3">The sequence shown here is derived from an EMBL/GenBank/DDBJ whole genome shotgun (WGS) entry which is preliminary data.</text>
</comment>
<dbReference type="Gene3D" id="2.80.10.50">
    <property type="match status" value="1"/>
</dbReference>
<dbReference type="InterPro" id="IPR035992">
    <property type="entry name" value="Ricin_B-like_lectins"/>
</dbReference>
<dbReference type="Proteomes" id="UP001440984">
    <property type="component" value="Unassembled WGS sequence"/>
</dbReference>
<organism evidence="3 4">
    <name type="scientific">Amycolatopsis melonis</name>
    <dbReference type="NCBI Taxonomy" id="3156488"/>
    <lineage>
        <taxon>Bacteria</taxon>
        <taxon>Bacillati</taxon>
        <taxon>Actinomycetota</taxon>
        <taxon>Actinomycetes</taxon>
        <taxon>Pseudonocardiales</taxon>
        <taxon>Pseudonocardiaceae</taxon>
        <taxon>Amycolatopsis</taxon>
    </lineage>
</organism>
<dbReference type="PROSITE" id="PS50231">
    <property type="entry name" value="RICIN_B_LECTIN"/>
    <property type="match status" value="1"/>
</dbReference>
<dbReference type="SUPFAM" id="SSF50370">
    <property type="entry name" value="Ricin B-like lectins"/>
    <property type="match status" value="1"/>
</dbReference>
<sequence length="182" mass="19206">MGPTIRRAAVALTAAATMTSLPAGTANAATYRELTNQKTDWRKCVSLAGGGSTANNTNLVIYTCTGGDEQQWAFEPAGDYYRIKNRKAGGGKCVSVGGGGGTAQGDPVILYTCNGGREQDWSTVAYGLGYLVVNRKSGYTWSLADGGSTANNTHIVQWRILDSAPEQVWRDPGAAPGRVWVV</sequence>
<feature type="chain" id="PRO_5047536311" evidence="1">
    <location>
        <begin position="29"/>
        <end position="182"/>
    </location>
</feature>
<keyword evidence="4" id="KW-1185">Reference proteome</keyword>
<dbReference type="InterPro" id="IPR000772">
    <property type="entry name" value="Ricin_B_lectin"/>
</dbReference>
<evidence type="ECO:0000313" key="4">
    <source>
        <dbReference type="Proteomes" id="UP001440984"/>
    </source>
</evidence>
<feature type="signal peptide" evidence="1">
    <location>
        <begin position="1"/>
        <end position="28"/>
    </location>
</feature>
<protein>
    <submittedName>
        <fullName evidence="3">RICIN domain-containing protein</fullName>
    </submittedName>
</protein>
<proteinExistence type="predicted"/>
<accession>A0ABV0LMS2</accession>
<dbReference type="CDD" id="cd00161">
    <property type="entry name" value="beta-trefoil_Ricin-like"/>
    <property type="match status" value="1"/>
</dbReference>
<dbReference type="SMART" id="SM00458">
    <property type="entry name" value="RICIN"/>
    <property type="match status" value="1"/>
</dbReference>
<evidence type="ECO:0000259" key="2">
    <source>
        <dbReference type="SMART" id="SM00458"/>
    </source>
</evidence>
<evidence type="ECO:0000256" key="1">
    <source>
        <dbReference type="SAM" id="SignalP"/>
    </source>
</evidence>
<name>A0ABV0LMS2_9PSEU</name>
<keyword evidence="1" id="KW-0732">Signal</keyword>
<evidence type="ECO:0000313" key="3">
    <source>
        <dbReference type="EMBL" id="MEQ0563594.1"/>
    </source>
</evidence>
<dbReference type="Pfam" id="PF00652">
    <property type="entry name" value="Ricin_B_lectin"/>
    <property type="match status" value="1"/>
</dbReference>
<gene>
    <name evidence="3" type="ORF">ABJI51_31330</name>
</gene>
<feature type="domain" description="Ricin B lectin" evidence="2">
    <location>
        <begin position="31"/>
        <end position="172"/>
    </location>
</feature>
<reference evidence="3 4" key="1">
    <citation type="submission" date="2024-05" db="EMBL/GenBank/DDBJ databases">
        <authorList>
            <person name="Zhao H."/>
            <person name="Xu Y."/>
            <person name="Lin S."/>
            <person name="Spain J.C."/>
            <person name="Zhou N.-Y."/>
        </authorList>
    </citation>
    <scope>NUCLEOTIDE SEQUENCE [LARGE SCALE GENOMIC DNA]</scope>
    <source>
        <strain evidence="3 4">NEAU-NG30</strain>
    </source>
</reference>
<dbReference type="EMBL" id="JBDZYD010000012">
    <property type="protein sequence ID" value="MEQ0563594.1"/>
    <property type="molecule type" value="Genomic_DNA"/>
</dbReference>
<dbReference type="RefSeq" id="WP_348954648.1">
    <property type="nucleotide sequence ID" value="NZ_JBDZYD010000012.1"/>
</dbReference>